<protein>
    <recommendedName>
        <fullName evidence="3">Reverse transcriptase domain-containing protein</fullName>
    </recommendedName>
</protein>
<evidence type="ECO:0000313" key="2">
    <source>
        <dbReference type="Proteomes" id="UP000499080"/>
    </source>
</evidence>
<comment type="caution">
    <text evidence="1">The sequence shown here is derived from an EMBL/GenBank/DDBJ whole genome shotgun (WGS) entry which is preliminary data.</text>
</comment>
<reference evidence="1 2" key="1">
    <citation type="journal article" date="2019" name="Sci. Rep.">
        <title>Orb-weaving spider Araneus ventricosus genome elucidates the spidroin gene catalogue.</title>
        <authorList>
            <person name="Kono N."/>
            <person name="Nakamura H."/>
            <person name="Ohtoshi R."/>
            <person name="Moran D.A.P."/>
            <person name="Shinohara A."/>
            <person name="Yoshida Y."/>
            <person name="Fujiwara M."/>
            <person name="Mori M."/>
            <person name="Tomita M."/>
            <person name="Arakawa K."/>
        </authorList>
    </citation>
    <scope>NUCLEOTIDE SEQUENCE [LARGE SCALE GENOMIC DNA]</scope>
</reference>
<sequence>MLDLKSGYWQVEIRPEDREKTAFTTGQGLWQFKEPEGQIACWIKRLQEYDFEIQHRKKTSHGNAYALSRRPCKESCKQCTNAEKKFGMERDISVKVLTTTTIPGLHARSKRRS</sequence>
<dbReference type="PANTHER" id="PTHR37984">
    <property type="entry name" value="PROTEIN CBG26694"/>
    <property type="match status" value="1"/>
</dbReference>
<dbReference type="InterPro" id="IPR050951">
    <property type="entry name" value="Retrovirus_Pol_polyprotein"/>
</dbReference>
<dbReference type="EMBL" id="BGPR01165666">
    <property type="protein sequence ID" value="GBM12231.1"/>
    <property type="molecule type" value="Genomic_DNA"/>
</dbReference>
<dbReference type="InterPro" id="IPR043502">
    <property type="entry name" value="DNA/RNA_pol_sf"/>
</dbReference>
<dbReference type="Gene3D" id="3.10.10.10">
    <property type="entry name" value="HIV Type 1 Reverse Transcriptase, subunit A, domain 1"/>
    <property type="match status" value="1"/>
</dbReference>
<dbReference type="AlphaFoldDB" id="A0A4Y2D6C2"/>
<dbReference type="PANTHER" id="PTHR37984:SF5">
    <property type="entry name" value="PROTEIN NYNRIN-LIKE"/>
    <property type="match status" value="1"/>
</dbReference>
<dbReference type="OrthoDB" id="10030726at2759"/>
<dbReference type="SUPFAM" id="SSF56672">
    <property type="entry name" value="DNA/RNA polymerases"/>
    <property type="match status" value="1"/>
</dbReference>
<dbReference type="GO" id="GO:0071897">
    <property type="term" value="P:DNA biosynthetic process"/>
    <property type="evidence" value="ECO:0007669"/>
    <property type="project" value="UniProtKB-ARBA"/>
</dbReference>
<evidence type="ECO:0000313" key="1">
    <source>
        <dbReference type="EMBL" id="GBM12231.1"/>
    </source>
</evidence>
<gene>
    <name evidence="1" type="ORF">AVEN_61262_1</name>
</gene>
<proteinExistence type="predicted"/>
<keyword evidence="2" id="KW-1185">Reference proteome</keyword>
<accession>A0A4Y2D6C2</accession>
<name>A0A4Y2D6C2_ARAVE</name>
<organism evidence="1 2">
    <name type="scientific">Araneus ventricosus</name>
    <name type="common">Orbweaver spider</name>
    <name type="synonym">Epeira ventricosa</name>
    <dbReference type="NCBI Taxonomy" id="182803"/>
    <lineage>
        <taxon>Eukaryota</taxon>
        <taxon>Metazoa</taxon>
        <taxon>Ecdysozoa</taxon>
        <taxon>Arthropoda</taxon>
        <taxon>Chelicerata</taxon>
        <taxon>Arachnida</taxon>
        <taxon>Araneae</taxon>
        <taxon>Araneomorphae</taxon>
        <taxon>Entelegynae</taxon>
        <taxon>Araneoidea</taxon>
        <taxon>Araneidae</taxon>
        <taxon>Araneus</taxon>
    </lineage>
</organism>
<evidence type="ECO:0008006" key="3">
    <source>
        <dbReference type="Google" id="ProtNLM"/>
    </source>
</evidence>
<dbReference type="Proteomes" id="UP000499080">
    <property type="component" value="Unassembled WGS sequence"/>
</dbReference>